<feature type="domain" description="Response regulatory" evidence="13">
    <location>
        <begin position="366"/>
        <end position="479"/>
    </location>
</feature>
<dbReference type="AlphaFoldDB" id="A0A379VJI4"/>
<dbReference type="InterPro" id="IPR011013">
    <property type="entry name" value="Gal_mutarotase_sf_dom"/>
</dbReference>
<sequence>MTTRITLWRELFSEQPRILLENDDFTVTAFRYASGVEGLKIQNSRGHLVILPWMGQMIWDAQFDGHDLTMRNMFRQPKPAAEVVATYGCFAFHSGLLANGCPSPEDTHPLHGEMPCAAMDDAWLELEGDSLRVTGRYEYVMGFGHHYQAQPAVVMRKASALFDIQMTVTNLASVAMPLQYMCHMNYAYVPNATFRQNIPDTALKLRESVPAHVKPTAQWLAFNQRLLQGEASLATLNAPGFYDPEIVFFADELDRYTDTPEFSMIAPDGTTFVTRFASAELNYVTRWILYNGDQQVAAFALPATCRPEGFLAAQRKWNLASTGTAANPDVHRHDRHCLTAQGLNSRALIVKVSAFFLSIRTESMITVALIDDHLIVRSGFAQLLGLEPDLQVVAEFGSGREALAGLPGRGVQVCICDISMPDISGLELLSQLPKGMATIMLSVHDSPALVEQALNAGARGFLSKRCSPDELIAAVHTVATGGCYLTPDIAVKLAAGRQDPLTKRERQVAEKLAQGMAVKEIAAELGLSPKTVHVHRANLLEKLGVSNDVELAHRMFDGW</sequence>
<dbReference type="FunFam" id="3.40.50.2300:FF:000040">
    <property type="entry name" value="DNA-binding transcriptional activator UhpA"/>
    <property type="match status" value="1"/>
</dbReference>
<keyword evidence="8" id="KW-0804">Transcription</keyword>
<keyword evidence="5" id="KW-0805">Transcription regulation</keyword>
<dbReference type="SUPFAM" id="SSF52172">
    <property type="entry name" value="CheY-like"/>
    <property type="match status" value="1"/>
</dbReference>
<gene>
    <name evidence="14" type="primary">uhpA</name>
    <name evidence="14" type="ORF">NCTC8256_00069</name>
</gene>
<name>A0A379VJI4_SALET</name>
<evidence type="ECO:0000259" key="12">
    <source>
        <dbReference type="PROSITE" id="PS50043"/>
    </source>
</evidence>
<dbReference type="PROSITE" id="PS50110">
    <property type="entry name" value="RESPONSE_REGULATORY"/>
    <property type="match status" value="1"/>
</dbReference>
<dbReference type="GO" id="GO:0006355">
    <property type="term" value="P:regulation of DNA-templated transcription"/>
    <property type="evidence" value="ECO:0007669"/>
    <property type="project" value="InterPro"/>
</dbReference>
<dbReference type="GO" id="GO:0005975">
    <property type="term" value="P:carbohydrate metabolic process"/>
    <property type="evidence" value="ECO:0007669"/>
    <property type="project" value="InterPro"/>
</dbReference>
<evidence type="ECO:0000256" key="1">
    <source>
        <dbReference type="ARBA" id="ARBA00004496"/>
    </source>
</evidence>
<evidence type="ECO:0000259" key="13">
    <source>
        <dbReference type="PROSITE" id="PS50110"/>
    </source>
</evidence>
<dbReference type="CDD" id="cd06170">
    <property type="entry name" value="LuxR_C_like"/>
    <property type="match status" value="1"/>
</dbReference>
<dbReference type="GO" id="GO:0005737">
    <property type="term" value="C:cytoplasm"/>
    <property type="evidence" value="ECO:0007669"/>
    <property type="project" value="UniProtKB-SubCell"/>
</dbReference>
<dbReference type="InterPro" id="IPR001789">
    <property type="entry name" value="Sig_transdc_resp-reg_receiver"/>
</dbReference>
<dbReference type="SUPFAM" id="SSF74650">
    <property type="entry name" value="Galactose mutarotase-like"/>
    <property type="match status" value="1"/>
</dbReference>
<evidence type="ECO:0000256" key="10">
    <source>
        <dbReference type="ARBA" id="ARBA00040539"/>
    </source>
</evidence>
<keyword evidence="6" id="KW-0238">DNA-binding</keyword>
<dbReference type="Pfam" id="PF00072">
    <property type="entry name" value="Response_reg"/>
    <property type="match status" value="1"/>
</dbReference>
<reference evidence="14 15" key="1">
    <citation type="submission" date="2018-06" db="EMBL/GenBank/DDBJ databases">
        <authorList>
            <consortium name="Pathogen Informatics"/>
            <person name="Doyle S."/>
        </authorList>
    </citation>
    <scope>NUCLEOTIDE SEQUENCE [LARGE SCALE GENOMIC DNA]</scope>
    <source>
        <strain evidence="14 15">NCTC8256</strain>
    </source>
</reference>
<dbReference type="SUPFAM" id="SSF46894">
    <property type="entry name" value="C-terminal effector domain of the bipartite response regulators"/>
    <property type="match status" value="1"/>
</dbReference>
<dbReference type="Proteomes" id="UP000254346">
    <property type="component" value="Unassembled WGS sequence"/>
</dbReference>
<keyword evidence="4" id="KW-0902">Two-component regulatory system</keyword>
<evidence type="ECO:0000256" key="3">
    <source>
        <dbReference type="ARBA" id="ARBA00022553"/>
    </source>
</evidence>
<dbReference type="GO" id="GO:0003824">
    <property type="term" value="F:catalytic activity"/>
    <property type="evidence" value="ECO:0007669"/>
    <property type="project" value="InterPro"/>
</dbReference>
<evidence type="ECO:0000256" key="9">
    <source>
        <dbReference type="ARBA" id="ARBA00037416"/>
    </source>
</evidence>
<protein>
    <recommendedName>
        <fullName evidence="10">Transcriptional regulatory protein UhpA</fullName>
    </recommendedName>
</protein>
<proteinExistence type="predicted"/>
<evidence type="ECO:0000256" key="8">
    <source>
        <dbReference type="ARBA" id="ARBA00023163"/>
    </source>
</evidence>
<feature type="modified residue" description="4-aspartylphosphate" evidence="11">
    <location>
        <position position="417"/>
    </location>
</feature>
<keyword evidence="7" id="KW-0010">Activator</keyword>
<dbReference type="Gene3D" id="3.40.50.2300">
    <property type="match status" value="1"/>
</dbReference>
<dbReference type="SMART" id="SM00421">
    <property type="entry name" value="HTH_LUXR"/>
    <property type="match status" value="1"/>
</dbReference>
<dbReference type="SMART" id="SM00448">
    <property type="entry name" value="REC"/>
    <property type="match status" value="1"/>
</dbReference>
<dbReference type="Pfam" id="PF00196">
    <property type="entry name" value="GerE"/>
    <property type="match status" value="1"/>
</dbReference>
<dbReference type="NCBIfam" id="NF007685">
    <property type="entry name" value="PRK10360.1"/>
    <property type="match status" value="1"/>
</dbReference>
<dbReference type="PANTHER" id="PTHR43214">
    <property type="entry name" value="TWO-COMPONENT RESPONSE REGULATOR"/>
    <property type="match status" value="1"/>
</dbReference>
<keyword evidence="3 11" id="KW-0597">Phosphoprotein</keyword>
<feature type="domain" description="HTH luxR-type" evidence="12">
    <location>
        <begin position="494"/>
        <end position="559"/>
    </location>
</feature>
<keyword evidence="2" id="KW-0963">Cytoplasm</keyword>
<dbReference type="InterPro" id="IPR039420">
    <property type="entry name" value="WalR-like"/>
</dbReference>
<evidence type="ECO:0000313" key="15">
    <source>
        <dbReference type="Proteomes" id="UP000254346"/>
    </source>
</evidence>
<dbReference type="GO" id="GO:0030246">
    <property type="term" value="F:carbohydrate binding"/>
    <property type="evidence" value="ECO:0007669"/>
    <property type="project" value="InterPro"/>
</dbReference>
<evidence type="ECO:0000256" key="6">
    <source>
        <dbReference type="ARBA" id="ARBA00023125"/>
    </source>
</evidence>
<dbReference type="InterPro" id="IPR011006">
    <property type="entry name" value="CheY-like_superfamily"/>
</dbReference>
<dbReference type="GO" id="GO:0003677">
    <property type="term" value="F:DNA binding"/>
    <property type="evidence" value="ECO:0007669"/>
    <property type="project" value="UniProtKB-KW"/>
</dbReference>
<comment type="subcellular location">
    <subcellularLocation>
        <location evidence="1">Cytoplasm</location>
    </subcellularLocation>
</comment>
<evidence type="ECO:0000256" key="7">
    <source>
        <dbReference type="ARBA" id="ARBA00023159"/>
    </source>
</evidence>
<organism evidence="14 15">
    <name type="scientific">Salmonella enterica I</name>
    <dbReference type="NCBI Taxonomy" id="59201"/>
    <lineage>
        <taxon>Bacteria</taxon>
        <taxon>Pseudomonadati</taxon>
        <taxon>Pseudomonadota</taxon>
        <taxon>Gammaproteobacteria</taxon>
        <taxon>Enterobacterales</taxon>
        <taxon>Enterobacteriaceae</taxon>
        <taxon>Salmonella</taxon>
    </lineage>
</organism>
<dbReference type="InterPro" id="IPR016032">
    <property type="entry name" value="Sig_transdc_resp-reg_C-effctor"/>
</dbReference>
<evidence type="ECO:0000256" key="4">
    <source>
        <dbReference type="ARBA" id="ARBA00023012"/>
    </source>
</evidence>
<evidence type="ECO:0000313" key="14">
    <source>
        <dbReference type="EMBL" id="SUH06230.1"/>
    </source>
</evidence>
<dbReference type="CDD" id="cd09269">
    <property type="entry name" value="deoxyribose_mutarotase"/>
    <property type="match status" value="1"/>
</dbReference>
<evidence type="ECO:0000256" key="2">
    <source>
        <dbReference type="ARBA" id="ARBA00022490"/>
    </source>
</evidence>
<dbReference type="CDD" id="cd17535">
    <property type="entry name" value="REC_NarL-like"/>
    <property type="match status" value="1"/>
</dbReference>
<dbReference type="GO" id="GO:0000160">
    <property type="term" value="P:phosphorelay signal transduction system"/>
    <property type="evidence" value="ECO:0007669"/>
    <property type="project" value="UniProtKB-KW"/>
</dbReference>
<dbReference type="InterPro" id="IPR058245">
    <property type="entry name" value="NreC/VraR/RcsB-like_REC"/>
</dbReference>
<dbReference type="PROSITE" id="PS00622">
    <property type="entry name" value="HTH_LUXR_1"/>
    <property type="match status" value="1"/>
</dbReference>
<dbReference type="InterPro" id="IPR014718">
    <property type="entry name" value="GH-type_carb-bd"/>
</dbReference>
<dbReference type="PANTHER" id="PTHR43214:SF22">
    <property type="entry name" value="TRANSCRIPTIONAL REGULATORY PROTEIN UHPA"/>
    <property type="match status" value="1"/>
</dbReference>
<dbReference type="Gene3D" id="2.70.98.10">
    <property type="match status" value="1"/>
</dbReference>
<accession>A0A379VJI4</accession>
<evidence type="ECO:0000256" key="5">
    <source>
        <dbReference type="ARBA" id="ARBA00023015"/>
    </source>
</evidence>
<dbReference type="InterPro" id="IPR000792">
    <property type="entry name" value="Tscrpt_reg_LuxR_C"/>
</dbReference>
<evidence type="ECO:0000256" key="11">
    <source>
        <dbReference type="PROSITE-ProRule" id="PRU00169"/>
    </source>
</evidence>
<dbReference type="PROSITE" id="PS50043">
    <property type="entry name" value="HTH_LUXR_2"/>
    <property type="match status" value="1"/>
</dbReference>
<comment type="function">
    <text evidence="9">Part of the UhpABC signaling cascade that controls the expression of the hexose phosphate transporter UhpT. Activates the transcription of the uhpT gene. Acts by binding specifically to the uhpT promoter region.</text>
</comment>
<dbReference type="PRINTS" id="PR00038">
    <property type="entry name" value="HTHLUXR"/>
</dbReference>
<dbReference type="EMBL" id="UGXR01000001">
    <property type="protein sequence ID" value="SUH06230.1"/>
    <property type="molecule type" value="Genomic_DNA"/>
</dbReference>